<dbReference type="Proteomes" id="UP000441032">
    <property type="component" value="Unassembled WGS sequence"/>
</dbReference>
<feature type="region of interest" description="Disordered" evidence="1">
    <location>
        <begin position="51"/>
        <end position="71"/>
    </location>
</feature>
<reference evidence="3 4" key="1">
    <citation type="submission" date="2019-11" db="EMBL/GenBank/DDBJ databases">
        <title>Phenotypic characterization of an OXA-22 and OXA-60 co-producing Ralstonia pickettii clinical strain.</title>
        <authorList>
            <person name="He F."/>
        </authorList>
    </citation>
    <scope>NUCLEOTIDE SEQUENCE [LARGE SCALE GENOMIC DNA]</scope>
    <source>
        <strain evidence="3 4">PSLESD1</strain>
    </source>
</reference>
<evidence type="ECO:0000313" key="3">
    <source>
        <dbReference type="EMBL" id="MRS98083.1"/>
    </source>
</evidence>
<gene>
    <name evidence="3" type="ORF">GJQ57_05365</name>
</gene>
<sequence length="119" mass="13359">MTDTAIGVDHGLLVMLGFCIRLVMMLMVTKMPVGRLRFLMLAIDGCSRPAKLDRQNHQEKNQTEPSHEGLLKLRWGKNARRRTHAVISRSSLLENDPADHDSGARGDAMPHWDMAPMQG</sequence>
<accession>A0A7X2HK91</accession>
<keyword evidence="2" id="KW-1133">Transmembrane helix</keyword>
<feature type="compositionally biased region" description="Basic and acidic residues" evidence="1">
    <location>
        <begin position="97"/>
        <end position="110"/>
    </location>
</feature>
<evidence type="ECO:0000256" key="2">
    <source>
        <dbReference type="SAM" id="Phobius"/>
    </source>
</evidence>
<organism evidence="3 4">
    <name type="scientific">Ralstonia pickettii</name>
    <name type="common">Burkholderia pickettii</name>
    <dbReference type="NCBI Taxonomy" id="329"/>
    <lineage>
        <taxon>Bacteria</taxon>
        <taxon>Pseudomonadati</taxon>
        <taxon>Pseudomonadota</taxon>
        <taxon>Betaproteobacteria</taxon>
        <taxon>Burkholderiales</taxon>
        <taxon>Burkholderiaceae</taxon>
        <taxon>Ralstonia</taxon>
    </lineage>
</organism>
<dbReference type="AlphaFoldDB" id="A0A7X2HK91"/>
<dbReference type="EMBL" id="WJYN01000001">
    <property type="protein sequence ID" value="MRS98083.1"/>
    <property type="molecule type" value="Genomic_DNA"/>
</dbReference>
<keyword evidence="2" id="KW-0812">Transmembrane</keyword>
<keyword evidence="2" id="KW-0472">Membrane</keyword>
<protein>
    <submittedName>
        <fullName evidence="3">Uncharacterized protein</fullName>
    </submittedName>
</protein>
<feature type="transmembrane region" description="Helical" evidence="2">
    <location>
        <begin position="12"/>
        <end position="29"/>
    </location>
</feature>
<evidence type="ECO:0000256" key="1">
    <source>
        <dbReference type="SAM" id="MobiDB-lite"/>
    </source>
</evidence>
<name>A0A7X2HK91_RALPI</name>
<proteinExistence type="predicted"/>
<feature type="region of interest" description="Disordered" evidence="1">
    <location>
        <begin position="87"/>
        <end position="119"/>
    </location>
</feature>
<evidence type="ECO:0000313" key="4">
    <source>
        <dbReference type="Proteomes" id="UP000441032"/>
    </source>
</evidence>
<comment type="caution">
    <text evidence="3">The sequence shown here is derived from an EMBL/GenBank/DDBJ whole genome shotgun (WGS) entry which is preliminary data.</text>
</comment>